<evidence type="ECO:0000256" key="1">
    <source>
        <dbReference type="SAM" id="Phobius"/>
    </source>
</evidence>
<reference evidence="2" key="1">
    <citation type="submission" date="2018-11" db="EMBL/GenBank/DDBJ databases">
        <authorList>
            <consortium name="Pathogen Informatics"/>
        </authorList>
    </citation>
    <scope>NUCLEOTIDE SEQUENCE</scope>
</reference>
<keyword evidence="3" id="KW-1185">Reference proteome</keyword>
<dbReference type="EMBL" id="CAAALY010001273">
    <property type="protein sequence ID" value="VEL07212.1"/>
    <property type="molecule type" value="Genomic_DNA"/>
</dbReference>
<keyword evidence="1" id="KW-0812">Transmembrane</keyword>
<protein>
    <submittedName>
        <fullName evidence="2">Uncharacterized protein</fullName>
    </submittedName>
</protein>
<feature type="transmembrane region" description="Helical" evidence="1">
    <location>
        <begin position="41"/>
        <end position="63"/>
    </location>
</feature>
<accession>A0A448WAT3</accession>
<keyword evidence="1" id="KW-1133">Transmembrane helix</keyword>
<dbReference type="Proteomes" id="UP000784294">
    <property type="component" value="Unassembled WGS sequence"/>
</dbReference>
<organism evidence="2 3">
    <name type="scientific">Protopolystoma xenopodis</name>
    <dbReference type="NCBI Taxonomy" id="117903"/>
    <lineage>
        <taxon>Eukaryota</taxon>
        <taxon>Metazoa</taxon>
        <taxon>Spiralia</taxon>
        <taxon>Lophotrochozoa</taxon>
        <taxon>Platyhelminthes</taxon>
        <taxon>Monogenea</taxon>
        <taxon>Polyopisthocotylea</taxon>
        <taxon>Polystomatidea</taxon>
        <taxon>Polystomatidae</taxon>
        <taxon>Protopolystoma</taxon>
    </lineage>
</organism>
<dbReference type="AlphaFoldDB" id="A0A448WAT3"/>
<keyword evidence="1" id="KW-0472">Membrane</keyword>
<evidence type="ECO:0000313" key="2">
    <source>
        <dbReference type="EMBL" id="VEL07212.1"/>
    </source>
</evidence>
<gene>
    <name evidence="2" type="ORF">PXEA_LOCUS652</name>
</gene>
<comment type="caution">
    <text evidence="2">The sequence shown here is derived from an EMBL/GenBank/DDBJ whole genome shotgun (WGS) entry which is preliminary data.</text>
</comment>
<proteinExistence type="predicted"/>
<sequence>MECFFVFSLDFFASRIVAINGKLICLECFSTLIGPPNQAPTVFFCSGMMAPIFSWYFLLLIAFTQLFSYSANGYHYVHYHHDDHFPHQHVHLHHGVSRSYQLEVKFDNFGRSYVEWEGDKYLSDSRRTIFVDKGHCRTTFHLSEPTNRERAMRQCFYRQAVE</sequence>
<evidence type="ECO:0000313" key="3">
    <source>
        <dbReference type="Proteomes" id="UP000784294"/>
    </source>
</evidence>
<name>A0A448WAT3_9PLAT</name>